<evidence type="ECO:0000313" key="2">
    <source>
        <dbReference type="EMBL" id="ETN66343.1"/>
    </source>
</evidence>
<reference evidence="2" key="2">
    <citation type="submission" date="2010-05" db="EMBL/GenBank/DDBJ databases">
        <authorList>
            <person name="Almeida L.G."/>
            <person name="Nicolas M.F."/>
            <person name="Souza R.C."/>
            <person name="Vasconcelos A.T.R."/>
        </authorList>
    </citation>
    <scope>NUCLEOTIDE SEQUENCE</scope>
</reference>
<gene>
    <name evidence="2" type="ORF">AND_001874</name>
</gene>
<dbReference type="Proteomes" id="UP000000673">
    <property type="component" value="Unassembled WGS sequence"/>
</dbReference>
<name>W5JSR1_ANODA</name>
<proteinExistence type="predicted"/>
<protein>
    <submittedName>
        <fullName evidence="2 3">Uncharacterized protein</fullName>
    </submittedName>
</protein>
<dbReference type="AlphaFoldDB" id="W5JSR1"/>
<keyword evidence="4" id="KW-1185">Reference proteome</keyword>
<reference evidence="2" key="3">
    <citation type="journal article" date="2013" name="Nucleic Acids Res.">
        <title>The genome of Anopheles darlingi, the main neotropical malaria vector.</title>
        <authorList>
            <person name="Marinotti O."/>
            <person name="Cerqueira G.C."/>
            <person name="de Almeida L.G."/>
            <person name="Ferro M.I."/>
            <person name="Loreto E.L."/>
            <person name="Zaha A."/>
            <person name="Teixeira S.M."/>
            <person name="Wespiser A.R."/>
            <person name="Almeida E Silva A."/>
            <person name="Schlindwein A.D."/>
            <person name="Pacheco A.C."/>
            <person name="Silva A.L."/>
            <person name="Graveley B.R."/>
            <person name="Walenz B.P."/>
            <person name="Lima Bde A."/>
            <person name="Ribeiro C.A."/>
            <person name="Nunes-Silva C.G."/>
            <person name="de Carvalho C.R."/>
            <person name="Soares C.M."/>
            <person name="de Menezes C.B."/>
            <person name="Matiolli C."/>
            <person name="Caffrey D."/>
            <person name="Araujo D.A."/>
            <person name="de Oliveira D.M."/>
            <person name="Golenbock D."/>
            <person name="Grisard E.C."/>
            <person name="Fantinatti-Garboggini F."/>
            <person name="de Carvalho F.M."/>
            <person name="Barcellos F.G."/>
            <person name="Prosdocimi F."/>
            <person name="May G."/>
            <person name="Azevedo Junior G.M."/>
            <person name="Guimaraes G.M."/>
            <person name="Goldman G.H."/>
            <person name="Padilha I.Q."/>
            <person name="Batista Jda S."/>
            <person name="Ferro J.A."/>
            <person name="Ribeiro J.M."/>
            <person name="Fietto J.L."/>
            <person name="Dabbas K.M."/>
            <person name="Cerdeira L."/>
            <person name="Agnez-Lima L.F."/>
            <person name="Brocchi M."/>
            <person name="de Carvalho M.O."/>
            <person name="Teixeira Mde M."/>
            <person name="Diniz Maia Mde M."/>
            <person name="Goldman M.H."/>
            <person name="Cruz Schneider M.P."/>
            <person name="Felipe M.S."/>
            <person name="Hungria M."/>
            <person name="Nicolas M.F."/>
            <person name="Pereira M."/>
            <person name="Montes M.A."/>
            <person name="Cantao M.E."/>
            <person name="Vincentz M."/>
            <person name="Rafael M.S."/>
            <person name="Silverman N."/>
            <person name="Stoco P.H."/>
            <person name="Souza R.C."/>
            <person name="Vicentini R."/>
            <person name="Gazzinelli R.T."/>
            <person name="Neves Rde O."/>
            <person name="Silva R."/>
            <person name="Astolfi-Filho S."/>
            <person name="Maciel T.E."/>
            <person name="Urmenyi T.P."/>
            <person name="Tadei W.P."/>
            <person name="Camargo E.P."/>
            <person name="de Vasconcelos A.T."/>
        </authorList>
    </citation>
    <scope>NUCLEOTIDE SEQUENCE</scope>
</reference>
<evidence type="ECO:0000313" key="4">
    <source>
        <dbReference type="Proteomes" id="UP000000673"/>
    </source>
</evidence>
<dbReference type="VEuPathDB" id="VectorBase:ADAC001874"/>
<reference evidence="3" key="4">
    <citation type="submission" date="2015-06" db="UniProtKB">
        <authorList>
            <consortium name="EnsemblMetazoa"/>
        </authorList>
    </citation>
    <scope>IDENTIFICATION</scope>
</reference>
<dbReference type="EnsemblMetazoa" id="ADAC001874-RA">
    <property type="protein sequence ID" value="ADAC001874-PA"/>
    <property type="gene ID" value="ADAC001874"/>
</dbReference>
<dbReference type="HOGENOM" id="CLU_2063426_0_0_1"/>
<reference evidence="2 4" key="1">
    <citation type="journal article" date="2010" name="BMC Genomics">
        <title>Combination of measures distinguishes pre-miRNAs from other stem-loops in the genome of the newly sequenced Anopheles darlingi.</title>
        <authorList>
            <person name="Mendes N.D."/>
            <person name="Freitas A.T."/>
            <person name="Vasconcelos A.T."/>
            <person name="Sagot M.F."/>
        </authorList>
    </citation>
    <scope>NUCLEOTIDE SEQUENCE</scope>
</reference>
<evidence type="ECO:0000256" key="1">
    <source>
        <dbReference type="SAM" id="MobiDB-lite"/>
    </source>
</evidence>
<evidence type="ECO:0000313" key="3">
    <source>
        <dbReference type="EnsemblMetazoa" id="ADAC001874-PA"/>
    </source>
</evidence>
<sequence>MMASTTGPRAWRWPNVGWPFFRDETQGKEPEEEEESESFGRVDHHPLKSQCQAKAEDGGHRHHHNRLAVTCRGGGGTDRLIRIRRLWNSFDRSTGGVTEIQFSNLQQQQGLWSGLRLSS</sequence>
<dbReference type="EMBL" id="ADMH02000471">
    <property type="protein sequence ID" value="ETN66343.1"/>
    <property type="molecule type" value="Genomic_DNA"/>
</dbReference>
<organism evidence="2">
    <name type="scientific">Anopheles darlingi</name>
    <name type="common">Mosquito</name>
    <dbReference type="NCBI Taxonomy" id="43151"/>
    <lineage>
        <taxon>Eukaryota</taxon>
        <taxon>Metazoa</taxon>
        <taxon>Ecdysozoa</taxon>
        <taxon>Arthropoda</taxon>
        <taxon>Hexapoda</taxon>
        <taxon>Insecta</taxon>
        <taxon>Pterygota</taxon>
        <taxon>Neoptera</taxon>
        <taxon>Endopterygota</taxon>
        <taxon>Diptera</taxon>
        <taxon>Nematocera</taxon>
        <taxon>Culicoidea</taxon>
        <taxon>Culicidae</taxon>
        <taxon>Anophelinae</taxon>
        <taxon>Anopheles</taxon>
    </lineage>
</organism>
<accession>W5JSR1</accession>
<feature type="region of interest" description="Disordered" evidence="1">
    <location>
        <begin position="1"/>
        <end position="70"/>
    </location>
</feature>